<dbReference type="Proteomes" id="UP001497525">
    <property type="component" value="Unassembled WGS sequence"/>
</dbReference>
<dbReference type="EMBL" id="CAXLJL010000156">
    <property type="protein sequence ID" value="CAL5133532.1"/>
    <property type="molecule type" value="Genomic_DNA"/>
</dbReference>
<dbReference type="InterPro" id="IPR045091">
    <property type="entry name" value="Mad2-like"/>
</dbReference>
<dbReference type="PROSITE" id="PS50815">
    <property type="entry name" value="HORMA"/>
    <property type="match status" value="1"/>
</dbReference>
<evidence type="ECO:0000313" key="2">
    <source>
        <dbReference type="EMBL" id="CAL5133532.1"/>
    </source>
</evidence>
<organism evidence="2 3">
    <name type="scientific">Calicophoron daubneyi</name>
    <name type="common">Rumen fluke</name>
    <name type="synonym">Paramphistomum daubneyi</name>
    <dbReference type="NCBI Taxonomy" id="300641"/>
    <lineage>
        <taxon>Eukaryota</taxon>
        <taxon>Metazoa</taxon>
        <taxon>Spiralia</taxon>
        <taxon>Lophotrochozoa</taxon>
        <taxon>Platyhelminthes</taxon>
        <taxon>Trematoda</taxon>
        <taxon>Digenea</taxon>
        <taxon>Plagiorchiida</taxon>
        <taxon>Pronocephalata</taxon>
        <taxon>Paramphistomoidea</taxon>
        <taxon>Paramphistomidae</taxon>
        <taxon>Calicophoron</taxon>
    </lineage>
</organism>
<dbReference type="GO" id="GO:0016035">
    <property type="term" value="C:zeta DNA polymerase complex"/>
    <property type="evidence" value="ECO:0007669"/>
    <property type="project" value="TreeGrafter"/>
</dbReference>
<comment type="caution">
    <text evidence="2">The sequence shown here is derived from an EMBL/GenBank/DDBJ whole genome shotgun (WGS) entry which is preliminary data.</text>
</comment>
<sequence>MAGDQDSFSVRESLTAFLVSVIHTYLYQRGIYPRTVFTESVTLGVQVQVCKNPDVNDYIRDCISSLKPLLSDLCELRVVVNRPSRMDLCGKYLESLVLRFGHIGTEFSRRDVCSFALNEYFATVLLHLNLLECSRPPFTFETSWEICVRMNSSSVNLNEAGIICWDCFENQEHLQEDYSILPIKSFRNNNVQLQVFLEESLKKDENDDS</sequence>
<feature type="domain" description="HORMA" evidence="1">
    <location>
        <begin position="8"/>
        <end position="197"/>
    </location>
</feature>
<name>A0AAV2TBA2_CALDB</name>
<evidence type="ECO:0000313" key="3">
    <source>
        <dbReference type="Proteomes" id="UP001497525"/>
    </source>
</evidence>
<dbReference type="Gene3D" id="3.30.900.10">
    <property type="entry name" value="HORMA domain"/>
    <property type="match status" value="1"/>
</dbReference>
<dbReference type="SUPFAM" id="SSF56019">
    <property type="entry name" value="The spindle assembly checkpoint protein mad2"/>
    <property type="match status" value="1"/>
</dbReference>
<dbReference type="AlphaFoldDB" id="A0AAV2TBA2"/>
<gene>
    <name evidence="2" type="ORF">CDAUBV1_LOCUS6804</name>
</gene>
<evidence type="ECO:0000259" key="1">
    <source>
        <dbReference type="PROSITE" id="PS50815"/>
    </source>
</evidence>
<dbReference type="InterPro" id="IPR003511">
    <property type="entry name" value="HORMA_dom"/>
</dbReference>
<accession>A0AAV2TBA2</accession>
<proteinExistence type="predicted"/>
<reference evidence="2" key="1">
    <citation type="submission" date="2024-06" db="EMBL/GenBank/DDBJ databases">
        <authorList>
            <person name="Liu X."/>
            <person name="Lenzi L."/>
            <person name="Haldenby T S."/>
            <person name="Uol C."/>
        </authorList>
    </citation>
    <scope>NUCLEOTIDE SEQUENCE</scope>
</reference>
<dbReference type="InterPro" id="IPR036570">
    <property type="entry name" value="HORMA_dom_sf"/>
</dbReference>
<dbReference type="PANTHER" id="PTHR11842:SF10">
    <property type="entry name" value="MITOTIC SPINDLE ASSEMBLY CHECKPOINT PROTEIN MAD2B"/>
    <property type="match status" value="1"/>
</dbReference>
<dbReference type="PANTHER" id="PTHR11842">
    <property type="entry name" value="MITOTIC SPINDLE ASSEMBLY CHECKPOINT PROTEIN MAD2"/>
    <property type="match status" value="1"/>
</dbReference>
<protein>
    <recommendedName>
        <fullName evidence="1">HORMA domain-containing protein</fullName>
    </recommendedName>
</protein>